<dbReference type="InterPro" id="IPR002049">
    <property type="entry name" value="LE_dom"/>
</dbReference>
<dbReference type="Pfam" id="PF00052">
    <property type="entry name" value="Laminin_B"/>
    <property type="match status" value="1"/>
</dbReference>
<dbReference type="FunFam" id="2.60.120.200:FF:000065">
    <property type="entry name" value="Laminin subunit alpha 2"/>
    <property type="match status" value="1"/>
</dbReference>
<keyword evidence="12" id="KW-0175">Coiled coil</keyword>
<feature type="domain" description="Laminin G" evidence="14">
    <location>
        <begin position="744"/>
        <end position="982"/>
    </location>
</feature>
<dbReference type="Proteomes" id="UP000289886">
    <property type="component" value="Unassembled WGS sequence"/>
</dbReference>
<dbReference type="PROSITE" id="PS51115">
    <property type="entry name" value="LAMININ_IVA"/>
    <property type="match status" value="1"/>
</dbReference>
<organism evidence="17 18">
    <name type="scientific">Acipenser ruthenus</name>
    <name type="common">Sterlet sturgeon</name>
    <dbReference type="NCBI Taxonomy" id="7906"/>
    <lineage>
        <taxon>Eukaryota</taxon>
        <taxon>Metazoa</taxon>
        <taxon>Chordata</taxon>
        <taxon>Craniata</taxon>
        <taxon>Vertebrata</taxon>
        <taxon>Euteleostomi</taxon>
        <taxon>Actinopterygii</taxon>
        <taxon>Chondrostei</taxon>
        <taxon>Acipenseriformes</taxon>
        <taxon>Acipenseridae</taxon>
        <taxon>Acipenser</taxon>
    </lineage>
</organism>
<keyword evidence="2" id="KW-0964">Secreted</keyword>
<dbReference type="Pfam" id="PF00054">
    <property type="entry name" value="Laminin_G_1"/>
    <property type="match status" value="4"/>
</dbReference>
<dbReference type="Pfam" id="PF02210">
    <property type="entry name" value="Laminin_G_2"/>
    <property type="match status" value="1"/>
</dbReference>
<keyword evidence="4" id="KW-0732">Signal</keyword>
<dbReference type="PROSITE" id="PS50025">
    <property type="entry name" value="LAM_G_DOMAIN"/>
    <property type="match status" value="3"/>
</dbReference>
<feature type="coiled-coil region" evidence="12">
    <location>
        <begin position="498"/>
        <end position="546"/>
    </location>
</feature>
<dbReference type="Gene3D" id="1.20.58.60">
    <property type="match status" value="1"/>
</dbReference>
<comment type="caution">
    <text evidence="11">Lacks conserved residue(s) required for the propagation of feature annotation.</text>
</comment>
<gene>
    <name evidence="17" type="ORF">EOD39_5894</name>
</gene>
<dbReference type="FunFam" id="2.10.25.10:FF:000128">
    <property type="entry name" value="laminin subunit alpha-2 isoform X1"/>
    <property type="match status" value="1"/>
</dbReference>
<dbReference type="Gene3D" id="2.60.120.200">
    <property type="match status" value="5"/>
</dbReference>
<feature type="domain" description="Laminin EGF-like" evidence="15">
    <location>
        <begin position="247"/>
        <end position="295"/>
    </location>
</feature>
<comment type="caution">
    <text evidence="17">The sequence shown here is derived from an EMBL/GenBank/DDBJ whole genome shotgun (WGS) entry which is preliminary data.</text>
</comment>
<feature type="domain" description="Laminin IV type A" evidence="16">
    <location>
        <begin position="10"/>
        <end position="206"/>
    </location>
</feature>
<evidence type="ECO:0000259" key="14">
    <source>
        <dbReference type="PROSITE" id="PS50025"/>
    </source>
</evidence>
<evidence type="ECO:0000256" key="6">
    <source>
        <dbReference type="ARBA" id="ARBA00022869"/>
    </source>
</evidence>
<sequence length="1348" mass="149410">MTTKCTEAKGLIRMWLSLKPDQMVLPLVDKMNQRRTTNGVSFQHPEIVANVDLVSRDLLSEPFYWKLPEQFQGSMITAYGGKLNYAIYFEARDKTGRSTYEPQVIIRGGANKDKVIVHHMPALQIGQLTRHKIDMIENIWKFHGSSDVRTMTREDFMDVLFNIEYILIKASYGNLMRQSRISEISLEVAEEGESTFESERAYQIEKCECPPGYSGLSCEECVAGYYRLSSRVSSKASSSGIGSCVRCQCNGHSEICDPETSICQNCRHNTVGDRCERCAPGFYGVVRGSPDDCHPCACPLPIPSNNFSPTCVMEGFHDIRCTSCPSGYEGQYCDRCSPGFYGDPRSPSNTCQEFDECTGLLLNDLDSLGRMVMSVNLTGPLPLPYEVLNRFENITQELKATNISADRQQTNADAERTRKRAEDLDKFVKDRLQASKDTSSKLQAAKHKARHANETASDVLGRIKDINMNLMGLQKNYSKLEDGVARANAIIQDPVKNINAASAKVKDLEDEADRLLEKLKPIKELQNNLKKNISQIKELINQARKQANSIKVSVSSGGDCIRTYRPEIKKGRYNAIVLNVKTAMPDNLLFYLGSAKYSDFLAIEMRKGKVNFLWDVGSGVGRVGYPDITISDQNWYRIEASRIGRNGTISVHALEGPKASIMPSTFSGVSPSDYTILDVDANAYLFVGGLTTKIKKADAVKTTTFSGCMGETYLDSKPIGLWNYRERQGNCKGCVVSPQPPDTGGTVQFDGEGYAAVSRPTRWNPNVSTVMFKFRTFSTNALLMYFATKDMKDFMSIELNDGRIKVSYDLGSGTASVSSTQCHNDGKWKALTMSRVQKNTNVAIVDIDTNKEEKIETVSGGTSYGLNLKDREDLLWGFVNSEKLQNSMTFCTIMSLFNHSKATFVMRDVQVDEENRLAQSLPNDQSINIKKLFVGGISSYVQASMLRSINPFEGCIWNLVINTLPIDFAQSVSFENAEIGQCPNLAPPPKPLPEEEIDEVTQASEQSLPKPAVTTKPIVRQSATPAPVTCTAETEPVTLLNAKQFGLSRNSHVAMAFDDTKVKSRLIIEFEIRAEAESGLVFYMARINHADFATIQLKDGIAHLSFDLGSGNTSTSVQQKINNGQWHKVVYSINACIRNFKMLNSMLDLDNPTSNYNVGTCFVNAQTGTYFNGTGYAKTVGAYKVGTDLLIELEFRTSQRSGVLLGISGQKMDGLGIELVNGKMLFHADNGVGRFTATYEPDSQGGLCDRQWHRVVATKLKHRLDLTVDDKKVEGQSPNARSTSANTNDPVFVGGYPDGLKQFGLTLNTPFKGCIRNLKLTKGSKPQEINFSKALELQGVQPMTRPTN</sequence>
<dbReference type="SUPFAM" id="SSF57196">
    <property type="entry name" value="EGF/Laminin"/>
    <property type="match status" value="2"/>
</dbReference>
<dbReference type="FunFam" id="2.10.25.10:FF:000106">
    <property type="entry name" value="Heparan sulfate proteoglycan 2"/>
    <property type="match status" value="1"/>
</dbReference>
<feature type="region of interest" description="Disordered" evidence="13">
    <location>
        <begin position="1271"/>
        <end position="1290"/>
    </location>
</feature>
<dbReference type="CDD" id="cd00055">
    <property type="entry name" value="EGF_Lam"/>
    <property type="match status" value="3"/>
</dbReference>
<evidence type="ECO:0000256" key="1">
    <source>
        <dbReference type="ARBA" id="ARBA00004302"/>
    </source>
</evidence>
<keyword evidence="18" id="KW-1185">Reference proteome</keyword>
<dbReference type="InterPro" id="IPR000034">
    <property type="entry name" value="Laminin_IV"/>
</dbReference>
<dbReference type="GO" id="GO:0005604">
    <property type="term" value="C:basement membrane"/>
    <property type="evidence" value="ECO:0007669"/>
    <property type="project" value="UniProtKB-SubCell"/>
</dbReference>
<feature type="domain" description="Laminin G" evidence="14">
    <location>
        <begin position="551"/>
        <end position="734"/>
    </location>
</feature>
<feature type="domain" description="Laminin G" evidence="14">
    <location>
        <begin position="1166"/>
        <end position="1348"/>
    </location>
</feature>
<evidence type="ECO:0000256" key="12">
    <source>
        <dbReference type="SAM" id="Coils"/>
    </source>
</evidence>
<evidence type="ECO:0000256" key="10">
    <source>
        <dbReference type="PROSITE-ProRule" id="PRU00122"/>
    </source>
</evidence>
<dbReference type="GO" id="GO:0007155">
    <property type="term" value="P:cell adhesion"/>
    <property type="evidence" value="ECO:0007669"/>
    <property type="project" value="InterPro"/>
</dbReference>
<keyword evidence="5" id="KW-0677">Repeat</keyword>
<evidence type="ECO:0000259" key="15">
    <source>
        <dbReference type="PROSITE" id="PS50027"/>
    </source>
</evidence>
<evidence type="ECO:0000256" key="8">
    <source>
        <dbReference type="ARBA" id="ARBA00023180"/>
    </source>
</evidence>
<name>A0A444UCK6_ACIRT</name>
<dbReference type="SMART" id="SM00180">
    <property type="entry name" value="EGF_Lam"/>
    <property type="match status" value="3"/>
</dbReference>
<dbReference type="SUPFAM" id="SSF49899">
    <property type="entry name" value="Concanavalin A-like lectins/glucanases"/>
    <property type="match status" value="4"/>
</dbReference>
<protein>
    <submittedName>
        <fullName evidence="17">Laminin subunit alpha-2</fullName>
    </submittedName>
</protein>
<dbReference type="CDD" id="cd00110">
    <property type="entry name" value="LamG"/>
    <property type="match status" value="3"/>
</dbReference>
<evidence type="ECO:0000313" key="17">
    <source>
        <dbReference type="EMBL" id="RXM32891.1"/>
    </source>
</evidence>
<keyword evidence="8" id="KW-0325">Glycoprotein</keyword>
<accession>A0A444UCK6</accession>
<evidence type="ECO:0000256" key="2">
    <source>
        <dbReference type="ARBA" id="ARBA00022525"/>
    </source>
</evidence>
<evidence type="ECO:0000256" key="4">
    <source>
        <dbReference type="ARBA" id="ARBA00022729"/>
    </source>
</evidence>
<dbReference type="InterPro" id="IPR001791">
    <property type="entry name" value="Laminin_G"/>
</dbReference>
<evidence type="ECO:0000256" key="7">
    <source>
        <dbReference type="ARBA" id="ARBA00023157"/>
    </source>
</evidence>
<keyword evidence="3" id="KW-0272">Extracellular matrix</keyword>
<evidence type="ECO:0000313" key="18">
    <source>
        <dbReference type="Proteomes" id="UP000289886"/>
    </source>
</evidence>
<dbReference type="PANTHER" id="PTHR15036:SF65">
    <property type="entry name" value="LAMININ SUBUNIT ALPHA-2"/>
    <property type="match status" value="1"/>
</dbReference>
<keyword evidence="6" id="KW-0084">Basement membrane</keyword>
<keyword evidence="7 11" id="KW-1015">Disulfide bond</keyword>
<dbReference type="SMART" id="SM00281">
    <property type="entry name" value="LamB"/>
    <property type="match status" value="1"/>
</dbReference>
<dbReference type="InterPro" id="IPR010307">
    <property type="entry name" value="Laminin_dom_II"/>
</dbReference>
<proteinExistence type="predicted"/>
<dbReference type="EMBL" id="SCEB01214836">
    <property type="protein sequence ID" value="RXM32891.1"/>
    <property type="molecule type" value="Genomic_DNA"/>
</dbReference>
<dbReference type="PANTHER" id="PTHR15036">
    <property type="entry name" value="PIKACHURIN-LIKE PROTEIN"/>
    <property type="match status" value="1"/>
</dbReference>
<dbReference type="Pfam" id="PF00053">
    <property type="entry name" value="EGF_laminin"/>
    <property type="match status" value="2"/>
</dbReference>
<comment type="subcellular location">
    <subcellularLocation>
        <location evidence="1">Secreted</location>
        <location evidence="1">Extracellular space</location>
        <location evidence="1">Extracellular matrix</location>
        <location evidence="1">Basement membrane</location>
    </subcellularLocation>
</comment>
<evidence type="ECO:0000256" key="11">
    <source>
        <dbReference type="PROSITE-ProRule" id="PRU00460"/>
    </source>
</evidence>
<evidence type="ECO:0000256" key="13">
    <source>
        <dbReference type="SAM" id="MobiDB-lite"/>
    </source>
</evidence>
<dbReference type="Gene3D" id="2.10.25.10">
    <property type="entry name" value="Laminin"/>
    <property type="match status" value="3"/>
</dbReference>
<evidence type="ECO:0000259" key="16">
    <source>
        <dbReference type="PROSITE" id="PS51115"/>
    </source>
</evidence>
<reference evidence="17 18" key="1">
    <citation type="submission" date="2019-01" db="EMBL/GenBank/DDBJ databases">
        <title>Draft Genome and Complete Hox-Cluster Characterization of the Sterlet Sturgeon (Acipenser ruthenus).</title>
        <authorList>
            <person name="Wei Q."/>
        </authorList>
    </citation>
    <scope>NUCLEOTIDE SEQUENCE [LARGE SCALE GENOMIC DNA]</scope>
    <source>
        <strain evidence="17">WHYD16114868_AA</strain>
        <tissue evidence="17">Blood</tissue>
    </source>
</reference>
<feature type="disulfide bond" evidence="10">
    <location>
        <begin position="955"/>
        <end position="982"/>
    </location>
</feature>
<evidence type="ECO:0000256" key="5">
    <source>
        <dbReference type="ARBA" id="ARBA00022737"/>
    </source>
</evidence>
<dbReference type="Pfam" id="PF06009">
    <property type="entry name" value="Laminin_II"/>
    <property type="match status" value="1"/>
</dbReference>
<feature type="disulfide bond" evidence="11">
    <location>
        <begin position="266"/>
        <end position="275"/>
    </location>
</feature>
<dbReference type="InterPro" id="IPR050372">
    <property type="entry name" value="Neurexin-related_CASP"/>
</dbReference>
<keyword evidence="9 11" id="KW-0424">Laminin EGF-like domain</keyword>
<dbReference type="PROSITE" id="PS50027">
    <property type="entry name" value="EGF_LAM_2"/>
    <property type="match status" value="1"/>
</dbReference>
<evidence type="ECO:0000256" key="3">
    <source>
        <dbReference type="ARBA" id="ARBA00022530"/>
    </source>
</evidence>
<dbReference type="InterPro" id="IPR013320">
    <property type="entry name" value="ConA-like_dom_sf"/>
</dbReference>
<feature type="compositionally biased region" description="Polar residues" evidence="13">
    <location>
        <begin position="1276"/>
        <end position="1289"/>
    </location>
</feature>
<dbReference type="GO" id="GO:0005576">
    <property type="term" value="C:extracellular region"/>
    <property type="evidence" value="ECO:0007669"/>
    <property type="project" value="UniProtKB-ARBA"/>
</dbReference>
<dbReference type="Pfam" id="PF24973">
    <property type="entry name" value="EGF_LMN_ATRN"/>
    <property type="match status" value="1"/>
</dbReference>
<dbReference type="SMART" id="SM00282">
    <property type="entry name" value="LamG"/>
    <property type="match status" value="4"/>
</dbReference>
<dbReference type="PROSITE" id="PS01248">
    <property type="entry name" value="EGF_LAM_1"/>
    <property type="match status" value="2"/>
</dbReference>
<dbReference type="InterPro" id="IPR056863">
    <property type="entry name" value="LMN_ATRN_NET-like_EGF"/>
</dbReference>
<dbReference type="FunFam" id="2.60.120.200:FF:000057">
    <property type="entry name" value="Laminin subunit alpha 2"/>
    <property type="match status" value="1"/>
</dbReference>
<evidence type="ECO:0000256" key="9">
    <source>
        <dbReference type="ARBA" id="ARBA00023292"/>
    </source>
</evidence>